<gene>
    <name evidence="1" type="ORF">D2V07_03735</name>
</gene>
<evidence type="ECO:0000313" key="1">
    <source>
        <dbReference type="EMBL" id="RIV87471.1"/>
    </source>
</evidence>
<sequence>MTPAHRFFPAVTLAQVRREVARELAQRERVYPGRVSEGRLHQDEADRQLAIARAWLEDIDRVEAIHRTPGKRVEPTHTLPWKARRVGLLRELEWRGKVYPRLIAEGRLAADDAESQNTALRALLAIYEDGFDWISATGARPRIWLTNDRTPAEAEARHEWLQFQLARALDQQLDEWERTVRDEMKVERIHPAAVGGQQELAI</sequence>
<dbReference type="OrthoDB" id="8456617at2"/>
<evidence type="ECO:0000313" key="2">
    <source>
        <dbReference type="Proteomes" id="UP000286576"/>
    </source>
</evidence>
<proteinExistence type="predicted"/>
<dbReference type="Proteomes" id="UP000286576">
    <property type="component" value="Unassembled WGS sequence"/>
</dbReference>
<comment type="caution">
    <text evidence="1">The sequence shown here is derived from an EMBL/GenBank/DDBJ whole genome shotgun (WGS) entry which is preliminary data.</text>
</comment>
<dbReference type="RefSeq" id="WP_119584933.1">
    <property type="nucleotide sequence ID" value="NZ_CAWODQ010000012.1"/>
</dbReference>
<accession>A0A418NTZ1</accession>
<protein>
    <submittedName>
        <fullName evidence="1">Uncharacterized protein</fullName>
    </submittedName>
</protein>
<dbReference type="AlphaFoldDB" id="A0A418NTZ1"/>
<name>A0A418NTZ1_9SPHN</name>
<reference evidence="1 2" key="1">
    <citation type="submission" date="2018-08" db="EMBL/GenBank/DDBJ databases">
        <title>Erythrobacter zhengii sp.nov., a bacterium isolated from deep-sea sediment.</title>
        <authorList>
            <person name="Fang C."/>
            <person name="Wu Y.-H."/>
            <person name="Sun C."/>
            <person name="Wang H."/>
            <person name="Cheng H."/>
            <person name="Meng F.-X."/>
            <person name="Wang C.-S."/>
            <person name="Xu X.-W."/>
        </authorList>
    </citation>
    <scope>NUCLEOTIDE SEQUENCE [LARGE SCALE GENOMIC DNA]</scope>
    <source>
        <strain evidence="1 2">V18</strain>
    </source>
</reference>
<organism evidence="1 2">
    <name type="scientific">Aurantiacibacter zhengii</name>
    <dbReference type="NCBI Taxonomy" id="2307003"/>
    <lineage>
        <taxon>Bacteria</taxon>
        <taxon>Pseudomonadati</taxon>
        <taxon>Pseudomonadota</taxon>
        <taxon>Alphaproteobacteria</taxon>
        <taxon>Sphingomonadales</taxon>
        <taxon>Erythrobacteraceae</taxon>
        <taxon>Aurantiacibacter</taxon>
    </lineage>
</organism>
<dbReference type="EMBL" id="QXFL01000002">
    <property type="protein sequence ID" value="RIV87471.1"/>
    <property type="molecule type" value="Genomic_DNA"/>
</dbReference>
<keyword evidence="2" id="KW-1185">Reference proteome</keyword>